<dbReference type="InterPro" id="IPR006555">
    <property type="entry name" value="ATP-dep_Helicase_C"/>
</dbReference>
<feature type="binding site" evidence="6">
    <location>
        <begin position="276"/>
        <end position="283"/>
    </location>
    <ligand>
        <name>ATP</name>
        <dbReference type="ChEBI" id="CHEBI:30616"/>
    </ligand>
</feature>
<keyword evidence="2 6" id="KW-0547">Nucleotide-binding</keyword>
<dbReference type="GO" id="GO:0004386">
    <property type="term" value="F:helicase activity"/>
    <property type="evidence" value="ECO:0007669"/>
    <property type="project" value="UniProtKB-KW"/>
</dbReference>
<feature type="short sequence motif" description="DEAH box" evidence="6">
    <location>
        <begin position="451"/>
        <end position="454"/>
    </location>
</feature>
<keyword evidence="1 6" id="KW-0540">Nuclease</keyword>
<gene>
    <name evidence="6 7" type="primary">dinG</name>
    <name evidence="10" type="ORF">ACFQ5K_04520</name>
</gene>
<dbReference type="InterPro" id="IPR013520">
    <property type="entry name" value="Ribonucl_H"/>
</dbReference>
<dbReference type="HAMAP" id="MF_02206">
    <property type="entry name" value="DinG_exonucl"/>
    <property type="match status" value="1"/>
</dbReference>
<dbReference type="PROSITE" id="PS51193">
    <property type="entry name" value="HELICASE_ATP_BIND_2"/>
    <property type="match status" value="1"/>
</dbReference>
<name>A0ABW4CVC0_9LACO</name>
<dbReference type="EC" id="3.1.-.-" evidence="6 7"/>
<feature type="domain" description="Helicase ATP-binding" evidence="9">
    <location>
        <begin position="240"/>
        <end position="527"/>
    </location>
</feature>
<evidence type="ECO:0000256" key="5">
    <source>
        <dbReference type="ARBA" id="ARBA00022840"/>
    </source>
</evidence>
<evidence type="ECO:0000256" key="4">
    <source>
        <dbReference type="ARBA" id="ARBA00022839"/>
    </source>
</evidence>
<dbReference type="Gene3D" id="3.30.420.10">
    <property type="entry name" value="Ribonuclease H-like superfamily/Ribonuclease H"/>
    <property type="match status" value="1"/>
</dbReference>
<dbReference type="SUPFAM" id="SSF53098">
    <property type="entry name" value="Ribonuclease H-like"/>
    <property type="match status" value="1"/>
</dbReference>
<dbReference type="NCBIfam" id="TIGR00573">
    <property type="entry name" value="dnaq"/>
    <property type="match status" value="1"/>
</dbReference>
<dbReference type="SMART" id="SM00491">
    <property type="entry name" value="HELICc2"/>
    <property type="match status" value="1"/>
</dbReference>
<keyword evidence="11" id="KW-1185">Reference proteome</keyword>
<dbReference type="SMART" id="SM00479">
    <property type="entry name" value="EXOIII"/>
    <property type="match status" value="1"/>
</dbReference>
<proteinExistence type="inferred from homology"/>
<comment type="caution">
    <text evidence="10">The sequence shown here is derived from an EMBL/GenBank/DDBJ whole genome shotgun (WGS) entry which is preliminary data.</text>
</comment>
<evidence type="ECO:0000256" key="6">
    <source>
        <dbReference type="HAMAP-Rule" id="MF_02206"/>
    </source>
</evidence>
<reference evidence="11" key="1">
    <citation type="journal article" date="2019" name="Int. J. Syst. Evol. Microbiol.">
        <title>The Global Catalogue of Microorganisms (GCM) 10K type strain sequencing project: providing services to taxonomists for standard genome sequencing and annotation.</title>
        <authorList>
            <consortium name="The Broad Institute Genomics Platform"/>
            <consortium name="The Broad Institute Genome Sequencing Center for Infectious Disease"/>
            <person name="Wu L."/>
            <person name="Ma J."/>
        </authorList>
    </citation>
    <scope>NUCLEOTIDE SEQUENCE [LARGE SCALE GENOMIC DNA]</scope>
    <source>
        <strain evidence="11">CCM 8912</strain>
    </source>
</reference>
<accession>A0ABW4CVC0</accession>
<dbReference type="EMBL" id="JBHTOK010000019">
    <property type="protein sequence ID" value="MFD1440656.1"/>
    <property type="molecule type" value="Genomic_DNA"/>
</dbReference>
<comment type="similarity">
    <text evidence="6 7">Belongs to the helicase family. DinG subfamily. Type 2 sub-subfamily.</text>
</comment>
<organism evidence="10 11">
    <name type="scientific">Lacticaseibacillus hegangensis</name>
    <dbReference type="NCBI Taxonomy" id="2486010"/>
    <lineage>
        <taxon>Bacteria</taxon>
        <taxon>Bacillati</taxon>
        <taxon>Bacillota</taxon>
        <taxon>Bacilli</taxon>
        <taxon>Lactobacillales</taxon>
        <taxon>Lactobacillaceae</taxon>
        <taxon>Lacticaseibacillus</taxon>
    </lineage>
</organism>
<protein>
    <recommendedName>
        <fullName evidence="6 7">3'-5' exonuclease DinG</fullName>
        <ecNumber evidence="6 7">3.1.-.-</ecNumber>
    </recommendedName>
</protein>
<dbReference type="InterPro" id="IPR027417">
    <property type="entry name" value="P-loop_NTPase"/>
</dbReference>
<dbReference type="Gene3D" id="3.40.50.300">
    <property type="entry name" value="P-loop containing nucleotide triphosphate hydrolases"/>
    <property type="match status" value="2"/>
</dbReference>
<sequence length="929" mass="102135">MSGDTVYAVIDLETTGTERDSDRIIQFGCAVMQDGHILSTMSQMINPDRPVPQAIQRLTGIHPADLTAAPYFADVAGTIRDLIGDAVIVAHNVNFDYPFLSNALTLAGQPPLTNAAVDTVELSQVLLPTQASYRLSDLTAALGITHDHPHRADSDAISTAKLLWRLRAVFQALPTPTQKLLSRHGTFLLRDTGDFLKAAVKPDQPLTADMQQVGDLVIRQPQGLEPEVGQAVYPADDAAKKAMLRPQFRFRQVQAHMMDMIHTNALGERRPLMIEAGTGAGKSLGYLLPYAYLASPAHQLVVTTHTTLLQTQLVNKELKSVRELTGLTLPAVLLKSPRHYLDLAKFAASLQLPRANRLTRLLQMKIIVWLTQTATGDLDELQLTNYHAPLFARIQATGDNRLAMPGPYADADFLVRLKNEVQRAAIIVTNHAYLARHFQELPGTSDYLVVDEAQHFADTTAEAFSRTLDLGKLRRRLGQLLTFIEGQHGEGLSQLVQSSAALSYQLSQARAQIETLENQIEQLQDKLYRRNFTPISHPSGRVAQTLDEAGVSWLNGELDAPLAGLKRQLPPLLASVTSVAETVQQQQSHFGAAPLLEGLAGLLSALQRQTDRLSHLDLQGLAKAQVVVGLTLANQNDRLSLAVTWTRFAAGAIIQEELSHFTAPVFVGATLTVGRKFDYLAGQLGYQDFPEAQTLRLRSPFHYKQQAQVFLATDAPNAHDLPASAYADNLAGAIAQLADNQHQTLVLFTSLAMIDEVYRRLARMPIAGHKELLAQGVTGTASRIAKRFAVGEQTLLLGAASFFEGVDYPDKQLEQVILTRLPFDNPDRPDVRAREQALAARGEDPFAADMLPRAILRFRQSFGRLIRTERDRGVFVVLDPRLGTTAYGRQMAKSLPNLKPMSLPLADLIPLANAWLDHTIIKKEAHHAQ</sequence>
<dbReference type="SUPFAM" id="SSF52540">
    <property type="entry name" value="P-loop containing nucleoside triphosphate hydrolases"/>
    <property type="match status" value="1"/>
</dbReference>
<evidence type="ECO:0000313" key="11">
    <source>
        <dbReference type="Proteomes" id="UP001597212"/>
    </source>
</evidence>
<dbReference type="PANTHER" id="PTHR30231">
    <property type="entry name" value="DNA POLYMERASE III SUBUNIT EPSILON"/>
    <property type="match status" value="1"/>
</dbReference>
<dbReference type="Pfam" id="PF13307">
    <property type="entry name" value="Helicase_C_2"/>
    <property type="match status" value="1"/>
</dbReference>
<dbReference type="RefSeq" id="WP_125754516.1">
    <property type="nucleotide sequence ID" value="NZ_JBHTOK010000019.1"/>
</dbReference>
<keyword evidence="5 6" id="KW-0067">ATP-binding</keyword>
<dbReference type="InterPro" id="IPR006054">
    <property type="entry name" value="DnaQ"/>
</dbReference>
<dbReference type="InterPro" id="IPR036397">
    <property type="entry name" value="RNaseH_sf"/>
</dbReference>
<keyword evidence="10" id="KW-0347">Helicase</keyword>
<keyword evidence="8" id="KW-0175">Coiled coil</keyword>
<dbReference type="PANTHER" id="PTHR30231:SF41">
    <property type="entry name" value="DNA POLYMERASE III SUBUNIT EPSILON"/>
    <property type="match status" value="1"/>
</dbReference>
<dbReference type="InterPro" id="IPR012337">
    <property type="entry name" value="RNaseH-like_sf"/>
</dbReference>
<evidence type="ECO:0000256" key="3">
    <source>
        <dbReference type="ARBA" id="ARBA00022801"/>
    </source>
</evidence>
<evidence type="ECO:0000256" key="7">
    <source>
        <dbReference type="RuleBase" id="RU364106"/>
    </source>
</evidence>
<evidence type="ECO:0000313" key="10">
    <source>
        <dbReference type="EMBL" id="MFD1440656.1"/>
    </source>
</evidence>
<dbReference type="InterPro" id="IPR014013">
    <property type="entry name" value="Helic_SF1/SF2_ATP-bd_DinG/Rad3"/>
</dbReference>
<dbReference type="NCBIfam" id="TIGR01407">
    <property type="entry name" value="dinG_rel"/>
    <property type="match status" value="1"/>
</dbReference>
<evidence type="ECO:0000256" key="1">
    <source>
        <dbReference type="ARBA" id="ARBA00022722"/>
    </source>
</evidence>
<feature type="coiled-coil region" evidence="8">
    <location>
        <begin position="499"/>
        <end position="526"/>
    </location>
</feature>
<dbReference type="Proteomes" id="UP001597212">
    <property type="component" value="Unassembled WGS sequence"/>
</dbReference>
<dbReference type="InterPro" id="IPR006310">
    <property type="entry name" value="DinG"/>
</dbReference>
<comment type="function">
    <text evidence="6 7">3'-5' exonuclease.</text>
</comment>
<keyword evidence="3 6" id="KW-0378">Hydrolase</keyword>
<dbReference type="Pfam" id="PF00929">
    <property type="entry name" value="RNase_T"/>
    <property type="match status" value="1"/>
</dbReference>
<evidence type="ECO:0000259" key="9">
    <source>
        <dbReference type="PROSITE" id="PS51193"/>
    </source>
</evidence>
<evidence type="ECO:0000256" key="2">
    <source>
        <dbReference type="ARBA" id="ARBA00022741"/>
    </source>
</evidence>
<keyword evidence="4 6" id="KW-0269">Exonuclease</keyword>
<dbReference type="CDD" id="cd06127">
    <property type="entry name" value="DEDDh"/>
    <property type="match status" value="1"/>
</dbReference>
<evidence type="ECO:0000256" key="8">
    <source>
        <dbReference type="SAM" id="Coils"/>
    </source>
</evidence>